<keyword evidence="3" id="KW-0378">Hydrolase</keyword>
<dbReference type="PANTHER" id="PTHR43194">
    <property type="entry name" value="HYDROLASE ALPHA/BETA FOLD FAMILY"/>
    <property type="match status" value="1"/>
</dbReference>
<evidence type="ECO:0000313" key="3">
    <source>
        <dbReference type="EMBL" id="MFC0633548.1"/>
    </source>
</evidence>
<feature type="chain" id="PRO_5046672993" evidence="1">
    <location>
        <begin position="20"/>
        <end position="293"/>
    </location>
</feature>
<dbReference type="PANTHER" id="PTHR43194:SF2">
    <property type="entry name" value="PEROXISOMAL MEMBRANE PROTEIN LPX1"/>
    <property type="match status" value="1"/>
</dbReference>
<evidence type="ECO:0000313" key="4">
    <source>
        <dbReference type="Proteomes" id="UP001589906"/>
    </source>
</evidence>
<keyword evidence="1" id="KW-0732">Signal</keyword>
<dbReference type="Pfam" id="PF12697">
    <property type="entry name" value="Abhydrolase_6"/>
    <property type="match status" value="1"/>
</dbReference>
<organism evidence="3 4">
    <name type="scientific">Brevundimonas balnearis</name>
    <dbReference type="NCBI Taxonomy" id="1572858"/>
    <lineage>
        <taxon>Bacteria</taxon>
        <taxon>Pseudomonadati</taxon>
        <taxon>Pseudomonadota</taxon>
        <taxon>Alphaproteobacteria</taxon>
        <taxon>Caulobacterales</taxon>
        <taxon>Caulobacteraceae</taxon>
        <taxon>Brevundimonas</taxon>
    </lineage>
</organism>
<keyword evidence="4" id="KW-1185">Reference proteome</keyword>
<protein>
    <submittedName>
        <fullName evidence="3">Alpha/beta fold hydrolase</fullName>
    </submittedName>
</protein>
<dbReference type="InterPro" id="IPR050228">
    <property type="entry name" value="Carboxylesterase_BioH"/>
</dbReference>
<feature type="domain" description="AB hydrolase-1" evidence="2">
    <location>
        <begin position="39"/>
        <end position="287"/>
    </location>
</feature>
<evidence type="ECO:0000259" key="2">
    <source>
        <dbReference type="Pfam" id="PF12697"/>
    </source>
</evidence>
<feature type="signal peptide" evidence="1">
    <location>
        <begin position="1"/>
        <end position="19"/>
    </location>
</feature>
<comment type="caution">
    <text evidence="3">The sequence shown here is derived from an EMBL/GenBank/DDBJ whole genome shotgun (WGS) entry which is preliminary data.</text>
</comment>
<proteinExistence type="predicted"/>
<evidence type="ECO:0000256" key="1">
    <source>
        <dbReference type="SAM" id="SignalP"/>
    </source>
</evidence>
<sequence length="293" mass="30971">MFRLILIALCLIASPVAAAAQAFVSDRISVETRGRGPDVILVPGLASTPAVWRRTAEALDDRHRVHLVSIKGFGTLPAGANADGPVVGPLADELRRFIAQERLGRPAVIGHSMGGLVALRAAADAGRLGGAGPGRIMVVDASPFFPALIHHGATVGDVEPVARLAYSAVLFLGAEAVADQGSILGGRLAPQAEAVFSTLGWQGGDRGVIAQALYEVMTLDLRHRLSEVQAPVTVVYGWSRNPDAARGRLDPLFRAAYASLPSGARFERIEGAEHMVMIDQPNRFLAAVRRFLA</sequence>
<accession>A0ABV6R4N7</accession>
<reference evidence="3 4" key="1">
    <citation type="submission" date="2024-09" db="EMBL/GenBank/DDBJ databases">
        <authorList>
            <person name="Sun Q."/>
            <person name="Mori K."/>
        </authorList>
    </citation>
    <scope>NUCLEOTIDE SEQUENCE [LARGE SCALE GENOMIC DNA]</scope>
    <source>
        <strain evidence="3 4">NCAIM B.02621</strain>
    </source>
</reference>
<dbReference type="GO" id="GO:0016787">
    <property type="term" value="F:hydrolase activity"/>
    <property type="evidence" value="ECO:0007669"/>
    <property type="project" value="UniProtKB-KW"/>
</dbReference>
<dbReference type="RefSeq" id="WP_376835459.1">
    <property type="nucleotide sequence ID" value="NZ_JBHLSW010000004.1"/>
</dbReference>
<dbReference type="Gene3D" id="3.40.50.1820">
    <property type="entry name" value="alpha/beta hydrolase"/>
    <property type="match status" value="1"/>
</dbReference>
<dbReference type="InterPro" id="IPR029058">
    <property type="entry name" value="AB_hydrolase_fold"/>
</dbReference>
<name>A0ABV6R4N7_9CAUL</name>
<dbReference type="EMBL" id="JBHLSW010000004">
    <property type="protein sequence ID" value="MFC0633548.1"/>
    <property type="molecule type" value="Genomic_DNA"/>
</dbReference>
<gene>
    <name evidence="3" type="ORF">ACFFGE_06620</name>
</gene>
<dbReference type="Proteomes" id="UP001589906">
    <property type="component" value="Unassembled WGS sequence"/>
</dbReference>
<dbReference type="SUPFAM" id="SSF53474">
    <property type="entry name" value="alpha/beta-Hydrolases"/>
    <property type="match status" value="1"/>
</dbReference>
<dbReference type="InterPro" id="IPR000073">
    <property type="entry name" value="AB_hydrolase_1"/>
</dbReference>